<gene>
    <name evidence="1" type="ORF">K8U80_01560</name>
</gene>
<sequence length="220" mass="23872">MILTATQCAFFFSDVLASPTRLFGDLQHDLGDVLNGEATLLPLPSDAPQEFPVGNLQSSSGSVRIAISRSRLDLYCSGEDSSIVLNWKKIPKLVERIRIVLKGANGIGLSRFGCTLSFFKASANPVLEIKDGFFSKAFADSCDELSFRVNEPVFKEIRFNRLRSVSSGSLTNGGSIQAGVVETLDINTDQSLRYIQDVYIDEVLSMASEAYESIGGAGVE</sequence>
<dbReference type="Proteomes" id="UP000746751">
    <property type="component" value="Unassembled WGS sequence"/>
</dbReference>
<evidence type="ECO:0000313" key="1">
    <source>
        <dbReference type="EMBL" id="HJG30062.1"/>
    </source>
</evidence>
<reference evidence="1" key="1">
    <citation type="journal article" date="2021" name="PeerJ">
        <title>Extensive microbial diversity within the chicken gut microbiome revealed by metagenomics and culture.</title>
        <authorList>
            <person name="Gilroy R."/>
            <person name="Ravi A."/>
            <person name="Getino M."/>
            <person name="Pursley I."/>
            <person name="Horton D.L."/>
            <person name="Alikhan N.F."/>
            <person name="Baker D."/>
            <person name="Gharbi K."/>
            <person name="Hall N."/>
            <person name="Watson M."/>
            <person name="Adriaenssens E.M."/>
            <person name="Foster-Nyarko E."/>
            <person name="Jarju S."/>
            <person name="Secka A."/>
            <person name="Antonio M."/>
            <person name="Oren A."/>
            <person name="Chaudhuri R.R."/>
            <person name="La Ragione R."/>
            <person name="Hildebrand F."/>
            <person name="Pallen M.J."/>
        </authorList>
    </citation>
    <scope>NUCLEOTIDE SEQUENCE</scope>
    <source>
        <strain evidence="1">ChiGjej2B2-7701</strain>
    </source>
</reference>
<dbReference type="AlphaFoldDB" id="A0A921IN58"/>
<name>A0A921IN58_9ACTN</name>
<comment type="caution">
    <text evidence="1">The sequence shown here is derived from an EMBL/GenBank/DDBJ whole genome shotgun (WGS) entry which is preliminary data.</text>
</comment>
<proteinExistence type="predicted"/>
<dbReference type="EMBL" id="DYVF01000013">
    <property type="protein sequence ID" value="HJG30062.1"/>
    <property type="molecule type" value="Genomic_DNA"/>
</dbReference>
<protein>
    <submittedName>
        <fullName evidence="1">Uncharacterized protein</fullName>
    </submittedName>
</protein>
<reference evidence="1" key="2">
    <citation type="submission" date="2021-09" db="EMBL/GenBank/DDBJ databases">
        <authorList>
            <person name="Gilroy R."/>
        </authorList>
    </citation>
    <scope>NUCLEOTIDE SEQUENCE</scope>
    <source>
        <strain evidence="1">ChiGjej2B2-7701</strain>
    </source>
</reference>
<organism evidence="1 2">
    <name type="scientific">Collinsella ihumii</name>
    <dbReference type="NCBI Taxonomy" id="1720204"/>
    <lineage>
        <taxon>Bacteria</taxon>
        <taxon>Bacillati</taxon>
        <taxon>Actinomycetota</taxon>
        <taxon>Coriobacteriia</taxon>
        <taxon>Coriobacteriales</taxon>
        <taxon>Coriobacteriaceae</taxon>
        <taxon>Collinsella</taxon>
    </lineage>
</organism>
<evidence type="ECO:0000313" key="2">
    <source>
        <dbReference type="Proteomes" id="UP000746751"/>
    </source>
</evidence>
<accession>A0A921IN58</accession>